<name>X0X207_9ZZZZ</name>
<gene>
    <name evidence="1" type="ORF">S01H1_72666</name>
</gene>
<proteinExistence type="predicted"/>
<comment type="caution">
    <text evidence="1">The sequence shown here is derived from an EMBL/GenBank/DDBJ whole genome shotgun (WGS) entry which is preliminary data.</text>
</comment>
<dbReference type="AlphaFoldDB" id="X0X207"/>
<organism evidence="1">
    <name type="scientific">marine sediment metagenome</name>
    <dbReference type="NCBI Taxonomy" id="412755"/>
    <lineage>
        <taxon>unclassified sequences</taxon>
        <taxon>metagenomes</taxon>
        <taxon>ecological metagenomes</taxon>
    </lineage>
</organism>
<feature type="non-terminal residue" evidence="1">
    <location>
        <position position="1"/>
    </location>
</feature>
<accession>X0X207</accession>
<evidence type="ECO:0000313" key="1">
    <source>
        <dbReference type="EMBL" id="GAG37060.1"/>
    </source>
</evidence>
<reference evidence="1" key="1">
    <citation type="journal article" date="2014" name="Front. Microbiol.">
        <title>High frequency of phylogenetically diverse reductive dehalogenase-homologous genes in deep subseafloor sedimentary metagenomes.</title>
        <authorList>
            <person name="Kawai M."/>
            <person name="Futagami T."/>
            <person name="Toyoda A."/>
            <person name="Takaki Y."/>
            <person name="Nishi S."/>
            <person name="Hori S."/>
            <person name="Arai W."/>
            <person name="Tsubouchi T."/>
            <person name="Morono Y."/>
            <person name="Uchiyama I."/>
            <person name="Ito T."/>
            <person name="Fujiyama A."/>
            <person name="Inagaki F."/>
            <person name="Takami H."/>
        </authorList>
    </citation>
    <scope>NUCLEOTIDE SEQUENCE</scope>
    <source>
        <strain evidence="1">Expedition CK06-06</strain>
    </source>
</reference>
<protein>
    <submittedName>
        <fullName evidence="1">Uncharacterized protein</fullName>
    </submittedName>
</protein>
<dbReference type="InterPro" id="IPR036457">
    <property type="entry name" value="PPM-type-like_dom_sf"/>
</dbReference>
<dbReference type="Gene3D" id="3.60.40.10">
    <property type="entry name" value="PPM-type phosphatase domain"/>
    <property type="match status" value="1"/>
</dbReference>
<sequence length="39" mass="4370">SQLTTAQEIHDAIIKDVRAFMGKFPQADDITLIVVKRTV</sequence>
<dbReference type="EMBL" id="BARS01048491">
    <property type="protein sequence ID" value="GAG37060.1"/>
    <property type="molecule type" value="Genomic_DNA"/>
</dbReference>